<evidence type="ECO:0000313" key="1">
    <source>
        <dbReference type="EMBL" id="MPC10530.1"/>
    </source>
</evidence>
<sequence>MYFARCNDPLGFTLSAQQASRRFRRQLLGGERSCCNIAAREQRGHDSLIAGQAWLVQVPVDSIHVCFEVACSVRAVRAVGALIRFLACVGAHVAL</sequence>
<dbReference type="Proteomes" id="UP000324222">
    <property type="component" value="Unassembled WGS sequence"/>
</dbReference>
<organism evidence="1 2">
    <name type="scientific">Portunus trituberculatus</name>
    <name type="common">Swimming crab</name>
    <name type="synonym">Neptunus trituberculatus</name>
    <dbReference type="NCBI Taxonomy" id="210409"/>
    <lineage>
        <taxon>Eukaryota</taxon>
        <taxon>Metazoa</taxon>
        <taxon>Ecdysozoa</taxon>
        <taxon>Arthropoda</taxon>
        <taxon>Crustacea</taxon>
        <taxon>Multicrustacea</taxon>
        <taxon>Malacostraca</taxon>
        <taxon>Eumalacostraca</taxon>
        <taxon>Eucarida</taxon>
        <taxon>Decapoda</taxon>
        <taxon>Pleocyemata</taxon>
        <taxon>Brachyura</taxon>
        <taxon>Eubrachyura</taxon>
        <taxon>Portunoidea</taxon>
        <taxon>Portunidae</taxon>
        <taxon>Portuninae</taxon>
        <taxon>Portunus</taxon>
    </lineage>
</organism>
<accession>A0A5B7CM74</accession>
<keyword evidence="2" id="KW-1185">Reference proteome</keyword>
<name>A0A5B7CM74_PORTR</name>
<comment type="caution">
    <text evidence="1">The sequence shown here is derived from an EMBL/GenBank/DDBJ whole genome shotgun (WGS) entry which is preliminary data.</text>
</comment>
<protein>
    <submittedName>
        <fullName evidence="1">Uncharacterized protein</fullName>
    </submittedName>
</protein>
<proteinExistence type="predicted"/>
<dbReference type="AlphaFoldDB" id="A0A5B7CM74"/>
<evidence type="ECO:0000313" key="2">
    <source>
        <dbReference type="Proteomes" id="UP000324222"/>
    </source>
</evidence>
<reference evidence="1 2" key="1">
    <citation type="submission" date="2019-05" db="EMBL/GenBank/DDBJ databases">
        <title>Another draft genome of Portunus trituberculatus and its Hox gene families provides insights of decapod evolution.</title>
        <authorList>
            <person name="Jeong J.-H."/>
            <person name="Song I."/>
            <person name="Kim S."/>
            <person name="Choi T."/>
            <person name="Kim D."/>
            <person name="Ryu S."/>
            <person name="Kim W."/>
        </authorList>
    </citation>
    <scope>NUCLEOTIDE SEQUENCE [LARGE SCALE GENOMIC DNA]</scope>
    <source>
        <tissue evidence="1">Muscle</tissue>
    </source>
</reference>
<dbReference type="EMBL" id="VSRR010000121">
    <property type="protein sequence ID" value="MPC10530.1"/>
    <property type="molecule type" value="Genomic_DNA"/>
</dbReference>
<gene>
    <name evidence="1" type="ORF">E2C01_003166</name>
</gene>